<feature type="non-terminal residue" evidence="2">
    <location>
        <position position="34"/>
    </location>
</feature>
<dbReference type="AlphaFoldDB" id="A0A382C153"/>
<name>A0A382C153_9ZZZZ</name>
<reference evidence="2" key="1">
    <citation type="submission" date="2018-05" db="EMBL/GenBank/DDBJ databases">
        <authorList>
            <person name="Lanie J.A."/>
            <person name="Ng W.-L."/>
            <person name="Kazmierczak K.M."/>
            <person name="Andrzejewski T.M."/>
            <person name="Davidsen T.M."/>
            <person name="Wayne K.J."/>
            <person name="Tettelin H."/>
            <person name="Glass J.I."/>
            <person name="Rusch D."/>
            <person name="Podicherti R."/>
            <person name="Tsui H.-C.T."/>
            <person name="Winkler M.E."/>
        </authorList>
    </citation>
    <scope>NUCLEOTIDE SEQUENCE</scope>
</reference>
<keyword evidence="1" id="KW-1133">Transmembrane helix</keyword>
<feature type="transmembrane region" description="Helical" evidence="1">
    <location>
        <begin position="14"/>
        <end position="33"/>
    </location>
</feature>
<gene>
    <name evidence="2" type="ORF">METZ01_LOCUS172664</name>
</gene>
<proteinExistence type="predicted"/>
<evidence type="ECO:0000256" key="1">
    <source>
        <dbReference type="SAM" id="Phobius"/>
    </source>
</evidence>
<feature type="non-terminal residue" evidence="2">
    <location>
        <position position="1"/>
    </location>
</feature>
<evidence type="ECO:0000313" key="2">
    <source>
        <dbReference type="EMBL" id="SVB19810.1"/>
    </source>
</evidence>
<protein>
    <submittedName>
        <fullName evidence="2">Uncharacterized protein</fullName>
    </submittedName>
</protein>
<dbReference type="EMBL" id="UINC01032328">
    <property type="protein sequence ID" value="SVB19810.1"/>
    <property type="molecule type" value="Genomic_DNA"/>
</dbReference>
<keyword evidence="1" id="KW-0472">Membrane</keyword>
<keyword evidence="1" id="KW-0812">Transmembrane</keyword>
<accession>A0A382C153</accession>
<sequence length="34" mass="4009">KCVPSSKKKWKKLCLLKFLWWSILVGEITGMMLI</sequence>
<organism evidence="2">
    <name type="scientific">marine metagenome</name>
    <dbReference type="NCBI Taxonomy" id="408172"/>
    <lineage>
        <taxon>unclassified sequences</taxon>
        <taxon>metagenomes</taxon>
        <taxon>ecological metagenomes</taxon>
    </lineage>
</organism>